<comment type="similarity">
    <text evidence="11">Belongs to the ribonucleoside diphosphate reductase large chain family.</text>
</comment>
<feature type="region of interest" description="Disordered" evidence="12">
    <location>
        <begin position="932"/>
        <end position="963"/>
    </location>
</feature>
<evidence type="ECO:0000256" key="4">
    <source>
        <dbReference type="ARBA" id="ARBA00022634"/>
    </source>
</evidence>
<evidence type="ECO:0000256" key="9">
    <source>
        <dbReference type="ARBA" id="ARBA00025437"/>
    </source>
</evidence>
<organism evidence="16 17">
    <name type="scientific">Deinococcus ficus</name>
    <dbReference type="NCBI Taxonomy" id="317577"/>
    <lineage>
        <taxon>Bacteria</taxon>
        <taxon>Thermotogati</taxon>
        <taxon>Deinococcota</taxon>
        <taxon>Deinococci</taxon>
        <taxon>Deinococcales</taxon>
        <taxon>Deinococcaceae</taxon>
        <taxon>Deinococcus</taxon>
    </lineage>
</organism>
<feature type="domain" description="Ribonucleotide reductase large subunit C-terminal" evidence="14">
    <location>
        <begin position="716"/>
        <end position="896"/>
    </location>
</feature>
<keyword evidence="3" id="KW-0846">Cobalamin</keyword>
<reference evidence="16 17" key="1">
    <citation type="submission" date="2017-05" db="EMBL/GenBank/DDBJ databases">
        <title>The complete genome sequence of Deinococcus ficus isolated from the rhizosphere of the Ficus religiosa L. in Taiwan.</title>
        <authorList>
            <person name="Wu K.-M."/>
            <person name="Liao T.-L."/>
            <person name="Liu Y.-M."/>
            <person name="Young C.-C."/>
            <person name="Tsai S.-F."/>
        </authorList>
    </citation>
    <scope>NUCLEOTIDE SEQUENCE [LARGE SCALE GENOMIC DNA]</scope>
    <source>
        <strain evidence="16 17">CC-FR2-10</strain>
        <plasmid evidence="17">pdfi3</plasmid>
    </source>
</reference>
<evidence type="ECO:0000256" key="11">
    <source>
        <dbReference type="RuleBase" id="RU003410"/>
    </source>
</evidence>
<comment type="function">
    <text evidence="9">Catalyzes the reduction of ribonucleotides to deoxyribonucleotides. May function to provide a pool of deoxyribonucleotide precursors for DNA repair during oxygen limitation and/or for immediate growth after restoration of oxygen.</text>
</comment>
<comment type="cofactor">
    <cofactor evidence="1">
        <name>adenosylcob(III)alamin</name>
        <dbReference type="ChEBI" id="CHEBI:18408"/>
    </cofactor>
</comment>
<dbReference type="InterPro" id="IPR024434">
    <property type="entry name" value="TSCPD_dom"/>
</dbReference>
<dbReference type="Proteomes" id="UP000259030">
    <property type="component" value="Plasmid pDFI3"/>
</dbReference>
<evidence type="ECO:0000259" key="13">
    <source>
        <dbReference type="Pfam" id="PF00317"/>
    </source>
</evidence>
<dbReference type="GO" id="GO:0005524">
    <property type="term" value="F:ATP binding"/>
    <property type="evidence" value="ECO:0007669"/>
    <property type="project" value="InterPro"/>
</dbReference>
<dbReference type="PANTHER" id="PTHR43371">
    <property type="entry name" value="VITAMIN B12-DEPENDENT RIBONUCLEOTIDE REDUCTASE"/>
    <property type="match status" value="1"/>
</dbReference>
<feature type="domain" description="TSCPD" evidence="15">
    <location>
        <begin position="978"/>
        <end position="1078"/>
    </location>
</feature>
<dbReference type="GO" id="GO:0031419">
    <property type="term" value="F:cobalamin binding"/>
    <property type="evidence" value="ECO:0007669"/>
    <property type="project" value="UniProtKB-KW"/>
</dbReference>
<evidence type="ECO:0000313" key="16">
    <source>
        <dbReference type="EMBL" id="ASN83196.1"/>
    </source>
</evidence>
<gene>
    <name evidence="16" type="ORF">DFI_18525</name>
</gene>
<evidence type="ECO:0000256" key="5">
    <source>
        <dbReference type="ARBA" id="ARBA00022741"/>
    </source>
</evidence>
<evidence type="ECO:0000259" key="14">
    <source>
        <dbReference type="Pfam" id="PF02867"/>
    </source>
</evidence>
<keyword evidence="7 11" id="KW-0215">Deoxyribonucleotide synthesis</keyword>
<dbReference type="RefSeq" id="WP_043779912.1">
    <property type="nucleotide sequence ID" value="NZ_CP021084.1"/>
</dbReference>
<name>A0A221T2X1_9DEIO</name>
<dbReference type="Gene3D" id="3.20.70.20">
    <property type="match status" value="3"/>
</dbReference>
<dbReference type="KEGG" id="dfc:DFI_18525"/>
<dbReference type="UniPathway" id="UPA00326"/>
<dbReference type="InterPro" id="IPR000788">
    <property type="entry name" value="RNR_lg_C"/>
</dbReference>
<dbReference type="InterPro" id="IPR036844">
    <property type="entry name" value="Hint_dom_sf"/>
</dbReference>
<dbReference type="InterPro" id="IPR050862">
    <property type="entry name" value="RdRp_reductase_class-2"/>
</dbReference>
<geneLocation type="plasmid" evidence="17">
    <name>pdfi3</name>
</geneLocation>
<dbReference type="SUPFAM" id="SSF51294">
    <property type="entry name" value="Hedgehog/intein (Hint) domain"/>
    <property type="match status" value="1"/>
</dbReference>
<evidence type="ECO:0000256" key="7">
    <source>
        <dbReference type="ARBA" id="ARBA00023116"/>
    </source>
</evidence>
<dbReference type="Pfam" id="PF12637">
    <property type="entry name" value="TSCPD"/>
    <property type="match status" value="1"/>
</dbReference>
<dbReference type="Pfam" id="PF00317">
    <property type="entry name" value="Ribonuc_red_lgN"/>
    <property type="match status" value="1"/>
</dbReference>
<dbReference type="InterPro" id="IPR013509">
    <property type="entry name" value="RNR_lsu_N"/>
</dbReference>
<keyword evidence="4" id="KW-0237">DNA synthesis</keyword>
<evidence type="ECO:0000256" key="10">
    <source>
        <dbReference type="ARBA" id="ARBA00047754"/>
    </source>
</evidence>
<comment type="similarity">
    <text evidence="2">Belongs to the ribonucleoside diphosphate reductase class-2 family.</text>
</comment>
<dbReference type="EC" id="1.17.4.1" evidence="11"/>
<evidence type="ECO:0000313" key="17">
    <source>
        <dbReference type="Proteomes" id="UP000259030"/>
    </source>
</evidence>
<keyword evidence="16" id="KW-0614">Plasmid</keyword>
<dbReference type="Pfam" id="PF02867">
    <property type="entry name" value="Ribonuc_red_lgC"/>
    <property type="match status" value="2"/>
</dbReference>
<evidence type="ECO:0000256" key="8">
    <source>
        <dbReference type="ARBA" id="ARBA00023285"/>
    </source>
</evidence>
<protein>
    <recommendedName>
        <fullName evidence="11">Ribonucleoside-diphosphate reductase</fullName>
        <ecNumber evidence="11">1.17.4.1</ecNumber>
    </recommendedName>
</protein>
<evidence type="ECO:0000256" key="3">
    <source>
        <dbReference type="ARBA" id="ARBA00022628"/>
    </source>
</evidence>
<evidence type="ECO:0000259" key="15">
    <source>
        <dbReference type="Pfam" id="PF12637"/>
    </source>
</evidence>
<keyword evidence="17" id="KW-1185">Reference proteome</keyword>
<feature type="domain" description="Ribonucleotide reductase large subunit N-terminal" evidence="13">
    <location>
        <begin position="8"/>
        <end position="78"/>
    </location>
</feature>
<dbReference type="PRINTS" id="PR01183">
    <property type="entry name" value="RIBORDTASEM1"/>
</dbReference>
<feature type="domain" description="Ribonucleotide reductase large subunit C-terminal" evidence="14">
    <location>
        <begin position="273"/>
        <end position="707"/>
    </location>
</feature>
<keyword evidence="5" id="KW-0547">Nucleotide-binding</keyword>
<dbReference type="GO" id="GO:0071897">
    <property type="term" value="P:DNA biosynthetic process"/>
    <property type="evidence" value="ECO:0007669"/>
    <property type="project" value="UniProtKB-KW"/>
</dbReference>
<keyword evidence="8" id="KW-0170">Cobalt</keyword>
<dbReference type="EMBL" id="CP021084">
    <property type="protein sequence ID" value="ASN83196.1"/>
    <property type="molecule type" value="Genomic_DNA"/>
</dbReference>
<dbReference type="GO" id="GO:0004748">
    <property type="term" value="F:ribonucleoside-diphosphate reductase activity, thioredoxin disulfide as acceptor"/>
    <property type="evidence" value="ECO:0007669"/>
    <property type="project" value="UniProtKB-EC"/>
</dbReference>
<keyword evidence="6 11" id="KW-0560">Oxidoreductase</keyword>
<evidence type="ECO:0000256" key="2">
    <source>
        <dbReference type="ARBA" id="ARBA00007405"/>
    </source>
</evidence>
<comment type="function">
    <text evidence="11">Provides the precursors necessary for DNA synthesis. Catalyzes the biosynthesis of deoxyribonucleotides from the corresponding ribonucleotides.</text>
</comment>
<dbReference type="SUPFAM" id="SSF51998">
    <property type="entry name" value="PFL-like glycyl radical enzymes"/>
    <property type="match status" value="2"/>
</dbReference>
<evidence type="ECO:0000256" key="1">
    <source>
        <dbReference type="ARBA" id="ARBA00001922"/>
    </source>
</evidence>
<sequence>MTQVIKIDENGQHIAKRQYLHPGDGDVTGMFWRIARWIAGAEVPEVQEHWAQKYFDLMAEKKFCPGGRVLAGAGTQHGNVLNCFVQGATEHAPSSFEGVMEVAKKLALVTKVGGGNGVNLDVYPARVTRKDTVQGVAYLRADHPDVDDFLQGLMRPPTQPDGDKQPVKLRNWKRVVYGEGLSEEQTRRALQHQVELRYSRPEHVTEVPDDMGGIMDAAAQVTVAVREGDTPHLDLSLMRAEGTPIKGSGGTSSGPVSFLAEIFDNFVEWGNLGAERSGPVHTLRYVYAPVLRVVRQGGSRRGAGMATISIGHPDVLDFLTAKDLDREAAEGDIGTFNISILVSAAFWDAVQQDALWPLAPQEVPGKYVPVLNSKVEHVGDLRAIPVQTTPQGLGVRARWLWGEIAQHAWQTGEPGLIFNDRVNEHSALKNLGDRYEIRSTNPCLAPGTLVYYREVGSDDGPRSAPVEQLLDRDVEVIDGVDNCWYVTRFRVTGRNEVVWNLETDHGGTDHFTPYHTFFLEDGTPVQLRELEEGQKLLAGNGNLFTVLAVGTESRMVAEVYCCTVEPHHRFTLASGLQSGNCGEIPLTVGEPCDLGAINLSEYVTDGTFDMTSFRADVRTCVRFLDDLLDVNVFALEDNRVASQDLRRLGLGVMGLADALIKMGLAYDSDEGRAAVHEMMTALREAAVAESEALGEEKGVYPVYARHQALMPHRPRRNVAVLTVAPTGTTSMLMGASSGLEPLFSPFIWRRIGGDYRPILHPLFRELMEETPLTRDELREAQQGHYVVRNEHDSSPRDFLWDWEKVQEAISSNHGSVQGLSFIPERIRHVIRCAHDIHPSDHVRMQAVVQRAYDAGGEHAANSISKTINLPNNATVQDVERAYDEAYRSGCKGVTVYRDGCRSFQPLNTSKQAAEGSTPEPAAALEGAAVPGDDVTAAGLDGPGDLNAPPTDVPPPPGIAPSFTRQTKLQGSTIMMRLRHMDTGVQTTYLVTVNTDHVTGLPIEVLLVGGSSGQEAHADSEAIGRAASNALQFGTPARKLIKTFKGIEGGLMGYVTLPDGKNRRVTSKADLVAYALEESLRDRDERLRGLDRALQAPLSSAVPEVVHGAPAETLQCPSCDSMALKPSEGCYTCEACGYSRCS</sequence>
<accession>A0A221T2X1</accession>
<proteinExistence type="inferred from homology"/>
<dbReference type="AlphaFoldDB" id="A0A221T2X1"/>
<comment type="catalytic activity">
    <reaction evidence="10 11">
        <text>a 2'-deoxyribonucleoside 5'-diphosphate + [thioredoxin]-disulfide + H2O = a ribonucleoside 5'-diphosphate + [thioredoxin]-dithiol</text>
        <dbReference type="Rhea" id="RHEA:23252"/>
        <dbReference type="Rhea" id="RHEA-COMP:10698"/>
        <dbReference type="Rhea" id="RHEA-COMP:10700"/>
        <dbReference type="ChEBI" id="CHEBI:15377"/>
        <dbReference type="ChEBI" id="CHEBI:29950"/>
        <dbReference type="ChEBI" id="CHEBI:50058"/>
        <dbReference type="ChEBI" id="CHEBI:57930"/>
        <dbReference type="ChEBI" id="CHEBI:73316"/>
        <dbReference type="EC" id="1.17.4.1"/>
    </reaction>
</comment>
<dbReference type="GO" id="GO:0009263">
    <property type="term" value="P:deoxyribonucleotide biosynthetic process"/>
    <property type="evidence" value="ECO:0007669"/>
    <property type="project" value="UniProtKB-KW"/>
</dbReference>
<dbReference type="PANTHER" id="PTHR43371:SF1">
    <property type="entry name" value="RIBONUCLEOSIDE-DIPHOSPHATE REDUCTASE"/>
    <property type="match status" value="1"/>
</dbReference>
<evidence type="ECO:0000256" key="12">
    <source>
        <dbReference type="SAM" id="MobiDB-lite"/>
    </source>
</evidence>
<evidence type="ECO:0000256" key="6">
    <source>
        <dbReference type="ARBA" id="ARBA00023002"/>
    </source>
</evidence>